<gene>
    <name evidence="3" type="ORF">ORM20_00193</name>
</gene>
<organism evidence="3">
    <name type="scientific">Ochrobactrum phage ORM_20</name>
    <dbReference type="NCBI Taxonomy" id="2985243"/>
    <lineage>
        <taxon>Viruses</taxon>
    </lineage>
</organism>
<sequence length="255" mass="29199">MFKNFKEAYTDILYTIFEFGVERNSAFGNSREILNIPYQIEKPFECFVEDWKTPRRPSVEYAEAFSDWVVSGSDKMPASLIELNPIADKFNYRREDLEAFELPSSFSVFYGPRIAQQYEHVKNELIAFPKTRRAVISILDGVNDNKMLSALRDGLLQKVEYPCTIALVFDVCEENKLNLTSIMRSQNMVSVWPYDFFIARKLLAKMAADVGLEPGTISGSIISAHIYERDYDYVVSYLKAEGLEPTAHIDYGEAA</sequence>
<reference evidence="3" key="1">
    <citation type="submission" date="2022-10" db="EMBL/GenBank/DDBJ databases">
        <authorList>
            <person name="Meaden S."/>
        </authorList>
    </citation>
    <scope>NUCLEOTIDE SEQUENCE</scope>
</reference>
<dbReference type="SUPFAM" id="SSF55831">
    <property type="entry name" value="Thymidylate synthase/dCMP hydroxymethylase"/>
    <property type="match status" value="1"/>
</dbReference>
<dbReference type="InterPro" id="IPR023451">
    <property type="entry name" value="Thymidate_synth/dCMP_Mease_dom"/>
</dbReference>
<dbReference type="Gene3D" id="3.30.572.10">
    <property type="entry name" value="Thymidylate synthase/dCMP hydroxymethylase domain"/>
    <property type="match status" value="1"/>
</dbReference>
<keyword evidence="1" id="KW-0808">Transferase</keyword>
<feature type="domain" description="Thymidylate synthase/dCMP hydroxymethylase" evidence="2">
    <location>
        <begin position="117"/>
        <end position="245"/>
    </location>
</feature>
<name>A0A9N6WSQ2_9VIRU</name>
<evidence type="ECO:0000256" key="1">
    <source>
        <dbReference type="ARBA" id="ARBA00022679"/>
    </source>
</evidence>
<accession>A0A9N6WSQ2</accession>
<dbReference type="EMBL" id="OX359470">
    <property type="protein sequence ID" value="CAI3971242.1"/>
    <property type="molecule type" value="Genomic_DNA"/>
</dbReference>
<dbReference type="Pfam" id="PF00303">
    <property type="entry name" value="Thymidylat_synt"/>
    <property type="match status" value="1"/>
</dbReference>
<dbReference type="GO" id="GO:0016740">
    <property type="term" value="F:transferase activity"/>
    <property type="evidence" value="ECO:0007669"/>
    <property type="project" value="UniProtKB-KW"/>
</dbReference>
<evidence type="ECO:0000259" key="2">
    <source>
        <dbReference type="Pfam" id="PF00303"/>
    </source>
</evidence>
<proteinExistence type="predicted"/>
<dbReference type="InterPro" id="IPR036926">
    <property type="entry name" value="Thymidate_synth/dCMP_Mease_sf"/>
</dbReference>
<evidence type="ECO:0000313" key="3">
    <source>
        <dbReference type="EMBL" id="CAI3971242.1"/>
    </source>
</evidence>
<protein>
    <submittedName>
        <fullName evidence="3">Thymidylate synthase</fullName>
    </submittedName>
</protein>